<keyword evidence="4" id="KW-0804">Transcription</keyword>
<dbReference type="InterPro" id="IPR036864">
    <property type="entry name" value="Zn2-C6_fun-type_DNA-bd_sf"/>
</dbReference>
<dbReference type="VEuPathDB" id="FungiDB:PDIP_21420"/>
<dbReference type="CDD" id="cd12148">
    <property type="entry name" value="fungal_TF_MHR"/>
    <property type="match status" value="1"/>
</dbReference>
<proteinExistence type="predicted"/>
<protein>
    <submittedName>
        <fullName evidence="7">Beta-lactamase-like protein</fullName>
    </submittedName>
</protein>
<dbReference type="VEuPathDB" id="FungiDB:PDIP_13340"/>
<dbReference type="SUPFAM" id="SSF57701">
    <property type="entry name" value="Zn2/Cys6 DNA-binding domain"/>
    <property type="match status" value="1"/>
</dbReference>
<dbReference type="GO" id="GO:0008270">
    <property type="term" value="F:zinc ion binding"/>
    <property type="evidence" value="ECO:0007669"/>
    <property type="project" value="InterPro"/>
</dbReference>
<dbReference type="CDD" id="cd00067">
    <property type="entry name" value="GAL4"/>
    <property type="match status" value="1"/>
</dbReference>
<dbReference type="GO" id="GO:0000976">
    <property type="term" value="F:transcription cis-regulatory region binding"/>
    <property type="evidence" value="ECO:0007669"/>
    <property type="project" value="TreeGrafter"/>
</dbReference>
<dbReference type="RefSeq" id="XP_014537947.2">
    <property type="nucleotide sequence ID" value="XM_014682461.2"/>
</dbReference>
<comment type="subcellular location">
    <subcellularLocation>
        <location evidence="1">Nucleus</location>
    </subcellularLocation>
</comment>
<sequence>MPPISSTCQACADSKVRCVRESDIACNRCIRLGKECVFRRTGRRFKGFHKDRKIAALESKINELKANQRGPEGNDTNTSTRSISSVDGDAALENIVSRDLLGIETAERYLSIFKTKLTPHFPFVVVPPDVSIQQLRQEKPFLSLAILASASYKNMPLQRTLGNEVKKVVASRMVIGGEISFELLQGLLVFLAWSHYHSRPHRYTQFLQLAIGLMIDLRLDRPPQTRTWKTELRFGLHYKLQNQTFHRPSWGSHEQRAVLGCYYLSSSIAMFVQKKSTILRLPYQEECCKTLHEANEYPHDKYIKYVIQLQFIAEKIDDLSAKHGLDSEISGSGSELYITNLKLDLEAFYQHLPFDINESILLAIQYHATGLCLYQIALNLTNQEPQSSFGSKSWRDELSLSAFISANSIINLYIQLPSNEEVGFNNTQWVQIAFALLVSYRYIVATPKPDQTAAFLKTLSKLRSRVRALSTSDIDMNGARDAFFDFMNRIVRIENWLREQGIQEDESHSDESFEDFQQTLCLEPTQFDGSTGAAAHLDIPFGNEFSSSADDFQIPPDFLFAFSFEQILGEQV</sequence>
<dbReference type="PROSITE" id="PS50048">
    <property type="entry name" value="ZN2_CY6_FUNGAL_2"/>
    <property type="match status" value="1"/>
</dbReference>
<dbReference type="EMBL" id="CP060776">
    <property type="protein sequence ID" value="QQK44844.1"/>
    <property type="molecule type" value="Genomic_DNA"/>
</dbReference>
<dbReference type="GO" id="GO:0005634">
    <property type="term" value="C:nucleus"/>
    <property type="evidence" value="ECO:0007669"/>
    <property type="project" value="UniProtKB-SubCell"/>
</dbReference>
<dbReference type="PANTHER" id="PTHR31845:SF37">
    <property type="entry name" value="TRANSCRIPTION FACTOR DOMAIN-CONTAINING PROTEIN"/>
    <property type="match status" value="1"/>
</dbReference>
<dbReference type="InterPro" id="IPR051089">
    <property type="entry name" value="prtT"/>
</dbReference>
<dbReference type="GeneID" id="26229657"/>
<evidence type="ECO:0000259" key="6">
    <source>
        <dbReference type="PROSITE" id="PS50048"/>
    </source>
</evidence>
<name>A0A7T6XPG0_PENDI</name>
<gene>
    <name evidence="7" type="ORF">Pdw03_8745</name>
</gene>
<dbReference type="Proteomes" id="UP000595662">
    <property type="component" value="Chromosome 3"/>
</dbReference>
<dbReference type="Gene3D" id="4.10.240.10">
    <property type="entry name" value="Zn(2)-C6 fungal-type DNA-binding domain"/>
    <property type="match status" value="1"/>
</dbReference>
<reference evidence="7 8" key="1">
    <citation type="submission" date="2020-08" db="EMBL/GenBank/DDBJ databases">
        <title>The completed genome sequence of the pathogenic ascomycete fungus Penicillium digitatum.</title>
        <authorList>
            <person name="Wang M."/>
        </authorList>
    </citation>
    <scope>NUCLEOTIDE SEQUENCE [LARGE SCALE GENOMIC DNA]</scope>
    <source>
        <strain evidence="7 8">PdW03</strain>
    </source>
</reference>
<evidence type="ECO:0000313" key="7">
    <source>
        <dbReference type="EMBL" id="QQK44844.1"/>
    </source>
</evidence>
<evidence type="ECO:0000256" key="3">
    <source>
        <dbReference type="ARBA" id="ARBA00023125"/>
    </source>
</evidence>
<keyword evidence="5" id="KW-0539">Nucleus</keyword>
<dbReference type="PROSITE" id="PS00463">
    <property type="entry name" value="ZN2_CY6_FUNGAL_1"/>
    <property type="match status" value="1"/>
</dbReference>
<evidence type="ECO:0000256" key="1">
    <source>
        <dbReference type="ARBA" id="ARBA00004123"/>
    </source>
</evidence>
<feature type="domain" description="Zn(2)-C6 fungal-type" evidence="6">
    <location>
        <begin position="7"/>
        <end position="38"/>
    </location>
</feature>
<dbReference type="GO" id="GO:0000981">
    <property type="term" value="F:DNA-binding transcription factor activity, RNA polymerase II-specific"/>
    <property type="evidence" value="ECO:0007669"/>
    <property type="project" value="InterPro"/>
</dbReference>
<evidence type="ECO:0000256" key="4">
    <source>
        <dbReference type="ARBA" id="ARBA00023163"/>
    </source>
</evidence>
<dbReference type="KEGG" id="pdp:PDIP_13340"/>
<keyword evidence="2" id="KW-0805">Transcription regulation</keyword>
<dbReference type="PANTHER" id="PTHR31845">
    <property type="entry name" value="FINGER DOMAIN PROTEIN, PUTATIVE-RELATED"/>
    <property type="match status" value="1"/>
</dbReference>
<accession>A0A7T6XPG0</accession>
<organism evidence="7 8">
    <name type="scientific">Penicillium digitatum</name>
    <name type="common">Green mold</name>
    <dbReference type="NCBI Taxonomy" id="36651"/>
    <lineage>
        <taxon>Eukaryota</taxon>
        <taxon>Fungi</taxon>
        <taxon>Dikarya</taxon>
        <taxon>Ascomycota</taxon>
        <taxon>Pezizomycotina</taxon>
        <taxon>Eurotiomycetes</taxon>
        <taxon>Eurotiomycetidae</taxon>
        <taxon>Eurotiales</taxon>
        <taxon>Aspergillaceae</taxon>
        <taxon>Penicillium</taxon>
    </lineage>
</organism>
<evidence type="ECO:0000256" key="5">
    <source>
        <dbReference type="ARBA" id="ARBA00023242"/>
    </source>
</evidence>
<evidence type="ECO:0000256" key="2">
    <source>
        <dbReference type="ARBA" id="ARBA00023015"/>
    </source>
</evidence>
<evidence type="ECO:0000313" key="8">
    <source>
        <dbReference type="Proteomes" id="UP000595662"/>
    </source>
</evidence>
<keyword evidence="3" id="KW-0238">DNA-binding</keyword>
<dbReference type="InterPro" id="IPR001138">
    <property type="entry name" value="Zn2Cys6_DnaBD"/>
</dbReference>
<dbReference type="AlphaFoldDB" id="A0A7T6XPG0"/>